<reference evidence="1" key="1">
    <citation type="submission" date="2022-02" db="EMBL/GenBank/DDBJ databases">
        <title>Plant Genome Project.</title>
        <authorList>
            <person name="Zhang R.-G."/>
        </authorList>
    </citation>
    <scope>NUCLEOTIDE SEQUENCE</scope>
    <source>
        <strain evidence="1">AT1</strain>
    </source>
</reference>
<comment type="caution">
    <text evidence="1">The sequence shown here is derived from an EMBL/GenBank/DDBJ whole genome shotgun (WGS) entry which is preliminary data.</text>
</comment>
<sequence>MLDFILRSERALSCIRHNELNLDHKDVNEKPVLKTSSFMEKGMSEIYTQSIFYMFQDEIFQINAYAITLRQEDEHRCLWDVRRLDMERSRSREISVDKSSNLVSCSCKMFDFDDIPCRHMLAYFSRMQMMELPTKYILRRWTKLAKTSRVMDDLGSVEKEICDRSILVRRQGVFQLACKVIDDGVLDEEGTEVVTKHLLLAKDEIAVLRSTREPRPTSGMEMRICHGSQHSFKEPIQVKAKGCAPRKMLGSTTTMTCQTMMLNVISIYLYTCASVFEVLIGVGIPHLQGGPSNMLLKWEEEEDIST</sequence>
<protein>
    <submittedName>
        <fullName evidence="1">Uncharacterized protein</fullName>
    </submittedName>
</protein>
<name>A0ACC0L846_RHOML</name>
<proteinExistence type="predicted"/>
<organism evidence="1 2">
    <name type="scientific">Rhododendron molle</name>
    <name type="common">Chinese azalea</name>
    <name type="synonym">Azalea mollis</name>
    <dbReference type="NCBI Taxonomy" id="49168"/>
    <lineage>
        <taxon>Eukaryota</taxon>
        <taxon>Viridiplantae</taxon>
        <taxon>Streptophyta</taxon>
        <taxon>Embryophyta</taxon>
        <taxon>Tracheophyta</taxon>
        <taxon>Spermatophyta</taxon>
        <taxon>Magnoliopsida</taxon>
        <taxon>eudicotyledons</taxon>
        <taxon>Gunneridae</taxon>
        <taxon>Pentapetalae</taxon>
        <taxon>asterids</taxon>
        <taxon>Ericales</taxon>
        <taxon>Ericaceae</taxon>
        <taxon>Ericoideae</taxon>
        <taxon>Rhodoreae</taxon>
        <taxon>Rhododendron</taxon>
    </lineage>
</organism>
<dbReference type="EMBL" id="CM046400">
    <property type="protein sequence ID" value="KAI8524928.1"/>
    <property type="molecule type" value="Genomic_DNA"/>
</dbReference>
<keyword evidence="2" id="KW-1185">Reference proteome</keyword>
<evidence type="ECO:0000313" key="2">
    <source>
        <dbReference type="Proteomes" id="UP001062846"/>
    </source>
</evidence>
<accession>A0ACC0L846</accession>
<evidence type="ECO:0000313" key="1">
    <source>
        <dbReference type="EMBL" id="KAI8524928.1"/>
    </source>
</evidence>
<gene>
    <name evidence="1" type="ORF">RHMOL_Rhmol13G0187700</name>
</gene>
<dbReference type="Proteomes" id="UP001062846">
    <property type="component" value="Chromosome 13"/>
</dbReference>